<name>A0A9P5YI11_9AGAR</name>
<reference evidence="2" key="1">
    <citation type="submission" date="2020-11" db="EMBL/GenBank/DDBJ databases">
        <authorList>
            <consortium name="DOE Joint Genome Institute"/>
            <person name="Ahrendt S."/>
            <person name="Riley R."/>
            <person name="Andreopoulos W."/>
            <person name="Labutti K."/>
            <person name="Pangilinan J."/>
            <person name="Ruiz-Duenas F.J."/>
            <person name="Barrasa J.M."/>
            <person name="Sanchez-Garcia M."/>
            <person name="Camarero S."/>
            <person name="Miyauchi S."/>
            <person name="Serrano A."/>
            <person name="Linde D."/>
            <person name="Babiker R."/>
            <person name="Drula E."/>
            <person name="Ayuso-Fernandez I."/>
            <person name="Pacheco R."/>
            <person name="Padilla G."/>
            <person name="Ferreira P."/>
            <person name="Barriuso J."/>
            <person name="Kellner H."/>
            <person name="Castanera R."/>
            <person name="Alfaro M."/>
            <person name="Ramirez L."/>
            <person name="Pisabarro A.G."/>
            <person name="Kuo A."/>
            <person name="Tritt A."/>
            <person name="Lipzen A."/>
            <person name="He G."/>
            <person name="Yan M."/>
            <person name="Ng V."/>
            <person name="Cullen D."/>
            <person name="Martin F."/>
            <person name="Rosso M.-N."/>
            <person name="Henrissat B."/>
            <person name="Hibbett D."/>
            <person name="Martinez A.T."/>
            <person name="Grigoriev I.V."/>
        </authorList>
    </citation>
    <scope>NUCLEOTIDE SEQUENCE</scope>
    <source>
        <strain evidence="2">CIRM-BRFM 674</strain>
    </source>
</reference>
<feature type="compositionally biased region" description="Basic and acidic residues" evidence="1">
    <location>
        <begin position="684"/>
        <end position="701"/>
    </location>
</feature>
<dbReference type="AlphaFoldDB" id="A0A9P5YI11"/>
<proteinExistence type="predicted"/>
<sequence length="731" mass="82404">MSTPLWEPTSDTPHVCASSKSLSALSPAWDPSSDLSYLVDNPALPVATSSAPSTSTASNEFSIATRRAEFTKRMAALHTSNVNTLPPPETRKEAMWHPQSGLFVSPNATYIPRIEPNDVRRPNPSIPRILPDDEFFLAFRPRIIRNSGILFGRLNMSNASLAKAVVSATGGYMLDPFVLESWLRLENAFLDLCDSLLPKSDVPLISYPVFPYERGYRHTHRSRDAAVRCAIRSRDAFIELSSLVSFIIALNMDKDGSYEGAFYKLRTRQYHPVHSAWLDLLKISQVCDFSDNARVGVVVNPYTSRWGFPLFKFFLARVPIWFFWGHNHRDTLPSHTMYNFFLPPDNIVEKAFDLAQKSTNLILPSYRFDPYESSASTQQLGQDLDASPYVADTYTPQSPTPFSSPPVSTPPSDWSTYEPSVEPLPLNASDAASSRDKALAALEEFFAGCRKRREDKMKVETMKERQSRESMEAYAKSRDNFSSTSTVYEWVKDDNGNYERTKVDSNPAVERWGEFKKNQRRYTFPNQWDLCPQLPKYSAEFPEEDDNDNSDLSDPDESDDPDWKPMGRIVNSSASRSLAIPANGTSDTLLDLQVIHCTEASETHEPTPAEISELAPFLRDRIGYAMPTGWSIRVPEKRDDMPPPQSTSSSSRRKVTPSSTSSRGEMGKMKGPAKSLPNHSLSLSREEVGYKRRREETERLPSRPTSSYLPDGTRATATPHFVFIPSRFDTR</sequence>
<dbReference type="Proteomes" id="UP000807469">
    <property type="component" value="Unassembled WGS sequence"/>
</dbReference>
<feature type="compositionally biased region" description="Acidic residues" evidence="1">
    <location>
        <begin position="541"/>
        <end position="560"/>
    </location>
</feature>
<feature type="compositionally biased region" description="Low complexity" evidence="1">
    <location>
        <begin position="646"/>
        <end position="663"/>
    </location>
</feature>
<evidence type="ECO:0000313" key="2">
    <source>
        <dbReference type="EMBL" id="KAF9470253.1"/>
    </source>
</evidence>
<organism evidence="2 3">
    <name type="scientific">Pholiota conissans</name>
    <dbReference type="NCBI Taxonomy" id="109636"/>
    <lineage>
        <taxon>Eukaryota</taxon>
        <taxon>Fungi</taxon>
        <taxon>Dikarya</taxon>
        <taxon>Basidiomycota</taxon>
        <taxon>Agaricomycotina</taxon>
        <taxon>Agaricomycetes</taxon>
        <taxon>Agaricomycetidae</taxon>
        <taxon>Agaricales</taxon>
        <taxon>Agaricineae</taxon>
        <taxon>Strophariaceae</taxon>
        <taxon>Pholiota</taxon>
    </lineage>
</organism>
<protein>
    <submittedName>
        <fullName evidence="2">Uncharacterized protein</fullName>
    </submittedName>
</protein>
<evidence type="ECO:0000313" key="3">
    <source>
        <dbReference type="Proteomes" id="UP000807469"/>
    </source>
</evidence>
<accession>A0A9P5YI11</accession>
<gene>
    <name evidence="2" type="ORF">BDN70DRAFT_939881</name>
</gene>
<comment type="caution">
    <text evidence="2">The sequence shown here is derived from an EMBL/GenBank/DDBJ whole genome shotgun (WGS) entry which is preliminary data.</text>
</comment>
<feature type="region of interest" description="Disordered" evidence="1">
    <location>
        <begin position="538"/>
        <end position="570"/>
    </location>
</feature>
<keyword evidence="3" id="KW-1185">Reference proteome</keyword>
<feature type="compositionally biased region" description="Pro residues" evidence="1">
    <location>
        <begin position="398"/>
        <end position="409"/>
    </location>
</feature>
<evidence type="ECO:0000256" key="1">
    <source>
        <dbReference type="SAM" id="MobiDB-lite"/>
    </source>
</evidence>
<dbReference type="OrthoDB" id="3237250at2759"/>
<feature type="region of interest" description="Disordered" evidence="1">
    <location>
        <begin position="633"/>
        <end position="715"/>
    </location>
</feature>
<feature type="region of interest" description="Disordered" evidence="1">
    <location>
        <begin position="389"/>
        <end position="421"/>
    </location>
</feature>
<dbReference type="EMBL" id="MU156125">
    <property type="protein sequence ID" value="KAF9470253.1"/>
    <property type="molecule type" value="Genomic_DNA"/>
</dbReference>